<dbReference type="PRINTS" id="PR02050">
    <property type="entry name" value="B14GALTRFASE"/>
</dbReference>
<accession>A0A1H2QB13</accession>
<protein>
    <submittedName>
        <fullName evidence="3">N-terminal domain of galactosyltransferase</fullName>
    </submittedName>
</protein>
<keyword evidence="4" id="KW-1185">Reference proteome</keyword>
<dbReference type="InterPro" id="IPR027791">
    <property type="entry name" value="Galactosyl_T_C"/>
</dbReference>
<dbReference type="InterPro" id="IPR003859">
    <property type="entry name" value="Galactosyl_T"/>
</dbReference>
<organism evidence="3 4">
    <name type="scientific">Thiocapsa roseopersicina</name>
    <dbReference type="NCBI Taxonomy" id="1058"/>
    <lineage>
        <taxon>Bacteria</taxon>
        <taxon>Pseudomonadati</taxon>
        <taxon>Pseudomonadota</taxon>
        <taxon>Gammaproteobacteria</taxon>
        <taxon>Chromatiales</taxon>
        <taxon>Chromatiaceae</taxon>
        <taxon>Thiocapsa</taxon>
    </lineage>
</organism>
<dbReference type="EMBL" id="FNNZ01000001">
    <property type="protein sequence ID" value="SDW04312.1"/>
    <property type="molecule type" value="Genomic_DNA"/>
</dbReference>
<sequence>MTATLRQQIGCWVHERWRTELVLRVPGFPWLDLCNRHESLTKTDSGRARACNWSDTSPLTVCRLFPATGARLLRHCLTQWPIRFAEPPQASFGAPDLSLIIAFRGTARLPQLRCCLASLWGQFGVSLEIILVEQSWDSLLDATQVPGVRLVHARSTSPDMPFNKSWALNVGARLARSDILLFHDADMLAPHGYAQAVLDLIARGFAGARLPRLIFYLDAPSTVSVQTRQSLDHIGFVSDIQSNGRIPLTMTKQAYWDIGGHDESFYGWGGEDDEILQRAETLRLYPGAFLPFIHLWHPSQPEKHAGLTERESFIRQKMEVPPTQRMSSLLQYRPGDLAGPWCRTQSA</sequence>
<dbReference type="GO" id="GO:0005975">
    <property type="term" value="P:carbohydrate metabolic process"/>
    <property type="evidence" value="ECO:0007669"/>
    <property type="project" value="InterPro"/>
</dbReference>
<evidence type="ECO:0000313" key="3">
    <source>
        <dbReference type="EMBL" id="SDW04312.1"/>
    </source>
</evidence>
<feature type="domain" description="Galactosyltransferase C-terminal" evidence="2">
    <location>
        <begin position="249"/>
        <end position="280"/>
    </location>
</feature>
<gene>
    <name evidence="3" type="ORF">SAMN05421783_101198</name>
</gene>
<dbReference type="GO" id="GO:0016757">
    <property type="term" value="F:glycosyltransferase activity"/>
    <property type="evidence" value="ECO:0007669"/>
    <property type="project" value="UniProtKB-KW"/>
</dbReference>
<evidence type="ECO:0000259" key="2">
    <source>
        <dbReference type="Pfam" id="PF02709"/>
    </source>
</evidence>
<name>A0A1H2QB13_THIRO</name>
<keyword evidence="3" id="KW-0328">Glycosyltransferase</keyword>
<proteinExistence type="predicted"/>
<dbReference type="Proteomes" id="UP000198816">
    <property type="component" value="Unassembled WGS sequence"/>
</dbReference>
<dbReference type="AlphaFoldDB" id="A0A1H2QB13"/>
<dbReference type="RefSeq" id="WP_175534430.1">
    <property type="nucleotide sequence ID" value="NZ_FNNZ01000001.1"/>
</dbReference>
<evidence type="ECO:0000313" key="4">
    <source>
        <dbReference type="Proteomes" id="UP000198816"/>
    </source>
</evidence>
<evidence type="ECO:0000256" key="1">
    <source>
        <dbReference type="ARBA" id="ARBA00022679"/>
    </source>
</evidence>
<keyword evidence="1 3" id="KW-0808">Transferase</keyword>
<dbReference type="Pfam" id="PF02709">
    <property type="entry name" value="Glyco_transf_7C"/>
    <property type="match status" value="1"/>
</dbReference>
<dbReference type="STRING" id="1058.SAMN05421783_101198"/>
<dbReference type="InterPro" id="IPR029044">
    <property type="entry name" value="Nucleotide-diphossugar_trans"/>
</dbReference>
<dbReference type="Gene3D" id="3.90.550.10">
    <property type="entry name" value="Spore Coat Polysaccharide Biosynthesis Protein SpsA, Chain A"/>
    <property type="match status" value="1"/>
</dbReference>
<dbReference type="SUPFAM" id="SSF53448">
    <property type="entry name" value="Nucleotide-diphospho-sugar transferases"/>
    <property type="match status" value="1"/>
</dbReference>
<reference evidence="4" key="1">
    <citation type="submission" date="2016-10" db="EMBL/GenBank/DDBJ databases">
        <authorList>
            <person name="Varghese N."/>
            <person name="Submissions S."/>
        </authorList>
    </citation>
    <scope>NUCLEOTIDE SEQUENCE [LARGE SCALE GENOMIC DNA]</scope>
    <source>
        <strain evidence="4">DSM 217</strain>
    </source>
</reference>